<evidence type="ECO:0000256" key="1">
    <source>
        <dbReference type="SAM" id="Phobius"/>
    </source>
</evidence>
<evidence type="ECO:0000313" key="2">
    <source>
        <dbReference type="EMBL" id="NBJ59865.1"/>
    </source>
</evidence>
<keyword evidence="1" id="KW-0812">Transmembrane</keyword>
<keyword evidence="1" id="KW-1133">Transmembrane helix</keyword>
<reference evidence="2" key="1">
    <citation type="submission" date="2019-10" db="EMBL/GenBank/DDBJ databases">
        <title>Short sand fly seasons in Tbilisi, Georgia, hinder development of host immunity to saliva of the visceral leishmaniasis vector Phlebotomus kandelakii.</title>
        <authorList>
            <person name="Oliveira F."/>
            <person name="Giorgobiani E."/>
            <person name="Guimaraes-Costa A.B."/>
            <person name="Abdeladhim M."/>
            <person name="Oristian J."/>
            <person name="Tskhvaradze L."/>
            <person name="Tsertsvadze N."/>
            <person name="Zakalashvili M."/>
            <person name="Valenzuela J.G."/>
            <person name="Kamhawi S."/>
        </authorList>
    </citation>
    <scope>NUCLEOTIDE SEQUENCE</scope>
    <source>
        <strain evidence="2">Wild-capture in Tbilisi</strain>
        <tissue evidence="2">Salivary glands</tissue>
    </source>
</reference>
<feature type="transmembrane region" description="Helical" evidence="1">
    <location>
        <begin position="167"/>
        <end position="184"/>
    </location>
</feature>
<feature type="transmembrane region" description="Helical" evidence="1">
    <location>
        <begin position="21"/>
        <end position="43"/>
    </location>
</feature>
<dbReference type="EMBL" id="GIFK01002162">
    <property type="protein sequence ID" value="NBJ59865.1"/>
    <property type="molecule type" value="Transcribed_RNA"/>
</dbReference>
<feature type="transmembrane region" description="Helical" evidence="1">
    <location>
        <begin position="63"/>
        <end position="83"/>
    </location>
</feature>
<dbReference type="PANTHER" id="PTHR11161">
    <property type="entry name" value="O-ACYLTRANSFERASE"/>
    <property type="match status" value="1"/>
</dbReference>
<sequence length="232" mass="26559">MQFYIIAVLLLIFATRHFKTSAVFTLGLLFCSWVTAATISVHYRYTHKLADPFESFDFLYDKPWQRIGPYIIGMITGYIVFRLPTPPRISCLTNITLWLLSVGILGALVFGTWNGVLNIPLTAMYVSLGHSAWGLSLMWMTLSCFWGHATTISNFLSSRVFLPLSRLTYCTYLVHPMIMMITSFQMESPIHMQHSFVLTVFFGNAVISFAFAFMVSLMFEAPIIRMLKIIFR</sequence>
<dbReference type="InterPro" id="IPR052728">
    <property type="entry name" value="O2_lipid_transport_reg"/>
</dbReference>
<feature type="transmembrane region" description="Helical" evidence="1">
    <location>
        <begin position="95"/>
        <end position="113"/>
    </location>
</feature>
<dbReference type="AlphaFoldDB" id="A0A6B2E986"/>
<name>A0A6B2E986_9DIPT</name>
<dbReference type="PANTHER" id="PTHR11161:SF69">
    <property type="entry name" value="NOSE RESISTANT TO FLUOXETINE PROTEIN 6-LIKE PROTEIN"/>
    <property type="match status" value="1"/>
</dbReference>
<feature type="transmembrane region" description="Helical" evidence="1">
    <location>
        <begin position="133"/>
        <end position="155"/>
    </location>
</feature>
<organism evidence="2">
    <name type="scientific">Phlebotomus kandelakii</name>
    <dbReference type="NCBI Taxonomy" id="1109342"/>
    <lineage>
        <taxon>Eukaryota</taxon>
        <taxon>Metazoa</taxon>
        <taxon>Ecdysozoa</taxon>
        <taxon>Arthropoda</taxon>
        <taxon>Hexapoda</taxon>
        <taxon>Insecta</taxon>
        <taxon>Pterygota</taxon>
        <taxon>Neoptera</taxon>
        <taxon>Endopterygota</taxon>
        <taxon>Diptera</taxon>
        <taxon>Nematocera</taxon>
        <taxon>Psychodoidea</taxon>
        <taxon>Psychodidae</taxon>
        <taxon>Phlebotomus</taxon>
        <taxon>Larroussius</taxon>
    </lineage>
</organism>
<protein>
    <submittedName>
        <fullName evidence="2">Putative conserved secreted protein</fullName>
    </submittedName>
</protein>
<feature type="transmembrane region" description="Helical" evidence="1">
    <location>
        <begin position="196"/>
        <end position="219"/>
    </location>
</feature>
<proteinExistence type="predicted"/>
<accession>A0A6B2E986</accession>
<keyword evidence="1" id="KW-0472">Membrane</keyword>